<sequence>MTLTAADVVRSVFGVYRLARFDPSGIGYLDRTPEGALKSFYAAVIVLPAYALLLVIRLWDQMQGVPMSSAMVVEGIAYVVSWTAFPVMMHQILGSIGRGERFIDFLCAYNWSSVVQMGVYLPAVILAETGLLPETLGQGLVFGVMMAMLTYQWFILRTTIGVSGLAAAGFVMLDLFTSAIITDFADGILL</sequence>
<protein>
    <recommendedName>
        <fullName evidence="4">Yip1 domain-containing protein</fullName>
    </recommendedName>
</protein>
<evidence type="ECO:0000313" key="3">
    <source>
        <dbReference type="Proteomes" id="UP000584642"/>
    </source>
</evidence>
<feature type="transmembrane region" description="Helical" evidence="1">
    <location>
        <begin position="40"/>
        <end position="59"/>
    </location>
</feature>
<dbReference type="Proteomes" id="UP000584642">
    <property type="component" value="Unassembled WGS sequence"/>
</dbReference>
<evidence type="ECO:0008006" key="4">
    <source>
        <dbReference type="Google" id="ProtNLM"/>
    </source>
</evidence>
<organism evidence="2 3">
    <name type="scientific">Azospirillum oleiclasticum</name>
    <dbReference type="NCBI Taxonomy" id="2735135"/>
    <lineage>
        <taxon>Bacteria</taxon>
        <taxon>Pseudomonadati</taxon>
        <taxon>Pseudomonadota</taxon>
        <taxon>Alphaproteobacteria</taxon>
        <taxon>Rhodospirillales</taxon>
        <taxon>Azospirillaceae</taxon>
        <taxon>Azospirillum</taxon>
    </lineage>
</organism>
<dbReference type="EMBL" id="JABFDB010000040">
    <property type="protein sequence ID" value="NYZ24418.1"/>
    <property type="molecule type" value="Genomic_DNA"/>
</dbReference>
<reference evidence="2 3" key="1">
    <citation type="submission" date="2020-05" db="EMBL/GenBank/DDBJ databases">
        <title>Azospirillum oleiclasticum sp. nov, a nitrogen-fixing and heavy crude oil-emulsifying bacterium isolated from the crude oil of Yumen Oilfield.</title>
        <authorList>
            <person name="Wu D."/>
            <person name="Cai M."/>
            <person name="Zhang X."/>
        </authorList>
    </citation>
    <scope>NUCLEOTIDE SEQUENCE [LARGE SCALE GENOMIC DNA]</scope>
    <source>
        <strain evidence="2 3">ROY-1-1-2</strain>
    </source>
</reference>
<feature type="transmembrane region" description="Helical" evidence="1">
    <location>
        <begin position="139"/>
        <end position="156"/>
    </location>
</feature>
<feature type="transmembrane region" description="Helical" evidence="1">
    <location>
        <begin position="162"/>
        <end position="185"/>
    </location>
</feature>
<comment type="caution">
    <text evidence="2">The sequence shown here is derived from an EMBL/GenBank/DDBJ whole genome shotgun (WGS) entry which is preliminary data.</text>
</comment>
<accession>A0ABX2TJH5</accession>
<feature type="transmembrane region" description="Helical" evidence="1">
    <location>
        <begin position="71"/>
        <end position="89"/>
    </location>
</feature>
<evidence type="ECO:0000313" key="2">
    <source>
        <dbReference type="EMBL" id="NYZ24418.1"/>
    </source>
</evidence>
<keyword evidence="1" id="KW-0472">Membrane</keyword>
<dbReference type="RefSeq" id="WP_180286194.1">
    <property type="nucleotide sequence ID" value="NZ_JABFDB010000040.1"/>
</dbReference>
<keyword evidence="3" id="KW-1185">Reference proteome</keyword>
<proteinExistence type="predicted"/>
<feature type="transmembrane region" description="Helical" evidence="1">
    <location>
        <begin position="109"/>
        <end position="127"/>
    </location>
</feature>
<evidence type="ECO:0000256" key="1">
    <source>
        <dbReference type="SAM" id="Phobius"/>
    </source>
</evidence>
<name>A0ABX2TJH5_9PROT</name>
<keyword evidence="1" id="KW-1133">Transmembrane helix</keyword>
<keyword evidence="1" id="KW-0812">Transmembrane</keyword>
<gene>
    <name evidence="2" type="ORF">HND93_32340</name>
</gene>